<evidence type="ECO:0000256" key="2">
    <source>
        <dbReference type="ARBA" id="ARBA00023054"/>
    </source>
</evidence>
<dbReference type="InterPro" id="IPR058792">
    <property type="entry name" value="Beta-barrel_RND_2"/>
</dbReference>
<feature type="coiled-coil region" evidence="3">
    <location>
        <begin position="221"/>
        <end position="281"/>
    </location>
</feature>
<reference evidence="6 7" key="1">
    <citation type="submission" date="2015-07" db="EMBL/GenBank/DDBJ databases">
        <title>Genome sequence of Ornatilinea apprima DSM 23815.</title>
        <authorList>
            <person name="Hemp J."/>
            <person name="Ward L.M."/>
            <person name="Pace L.A."/>
            <person name="Fischer W.W."/>
        </authorList>
    </citation>
    <scope>NUCLEOTIDE SEQUENCE [LARGE SCALE GENOMIC DNA]</scope>
    <source>
        <strain evidence="6 7">P3M-1</strain>
    </source>
</reference>
<evidence type="ECO:0000313" key="7">
    <source>
        <dbReference type="Proteomes" id="UP000050417"/>
    </source>
</evidence>
<dbReference type="Gene3D" id="2.40.50.100">
    <property type="match status" value="2"/>
</dbReference>
<gene>
    <name evidence="6" type="ORF">ADN00_05525</name>
</gene>
<dbReference type="STRING" id="1134406.ADN00_05525"/>
<dbReference type="GO" id="GO:0030313">
    <property type="term" value="C:cell envelope"/>
    <property type="evidence" value="ECO:0007669"/>
    <property type="project" value="UniProtKB-SubCell"/>
</dbReference>
<keyword evidence="4" id="KW-0732">Signal</keyword>
<dbReference type="Pfam" id="PF25954">
    <property type="entry name" value="Beta-barrel_RND_2"/>
    <property type="match status" value="1"/>
</dbReference>
<protein>
    <recommendedName>
        <fullName evidence="5">CusB-like beta-barrel domain-containing protein</fullName>
    </recommendedName>
</protein>
<feature type="domain" description="CusB-like beta-barrel" evidence="5">
    <location>
        <begin position="320"/>
        <end position="388"/>
    </location>
</feature>
<dbReference type="PRINTS" id="PR01490">
    <property type="entry name" value="RTXTOXIND"/>
</dbReference>
<dbReference type="PANTHER" id="PTHR32347">
    <property type="entry name" value="EFFLUX SYSTEM COMPONENT YKNX-RELATED"/>
    <property type="match status" value="1"/>
</dbReference>
<dbReference type="AlphaFoldDB" id="A0A0P6X9E3"/>
<organism evidence="6 7">
    <name type="scientific">Ornatilinea apprima</name>
    <dbReference type="NCBI Taxonomy" id="1134406"/>
    <lineage>
        <taxon>Bacteria</taxon>
        <taxon>Bacillati</taxon>
        <taxon>Chloroflexota</taxon>
        <taxon>Anaerolineae</taxon>
        <taxon>Anaerolineales</taxon>
        <taxon>Anaerolineaceae</taxon>
        <taxon>Ornatilinea</taxon>
    </lineage>
</organism>
<name>A0A0P6X9E3_9CHLR</name>
<dbReference type="PROSITE" id="PS51257">
    <property type="entry name" value="PROKAR_LIPOPROTEIN"/>
    <property type="match status" value="1"/>
</dbReference>
<evidence type="ECO:0000256" key="4">
    <source>
        <dbReference type="SAM" id="SignalP"/>
    </source>
</evidence>
<dbReference type="RefSeq" id="WP_075061976.1">
    <property type="nucleotide sequence ID" value="NZ_LGCL01000016.1"/>
</dbReference>
<sequence length="394" mass="42128">MKKQTYLLLALAFIMFFTAGCSQKTQATPTVDPALLEDFSPVVTATGVVVPAQWATLSLSSAGVVDEFMVAEGDTVEQGQVLLVLGGNEAAQAAVAGAQLELLSATKAHDDLVANHEVIRAQAELELAQAKIALNDAEKERERKNFRRAGNATIDGLRADFVLAKEALDNAEEAFEGVADRDEDDAIRAQALSALSNARKAYDRALQNLNYALGLPDAEEVQEAEAKLALAQARLEKAQVDYDKVKDGPDPEQLAIAEARVENAQKQLASAQKTLQDQTLTAPFAGVVSRLYLREQEWGMAGQPVLQIADLANLRVETTDLSEIDVASVSVGDTAAITFDALPDVVVEGVVQQIAPRADEGSGVNYKVVLELNTIPAGLRWGMTAFVDIEIGDS</sequence>
<keyword evidence="2 3" id="KW-0175">Coiled coil</keyword>
<comment type="subcellular location">
    <subcellularLocation>
        <location evidence="1">Cell envelope</location>
    </subcellularLocation>
</comment>
<evidence type="ECO:0000313" key="6">
    <source>
        <dbReference type="EMBL" id="KPL78707.1"/>
    </source>
</evidence>
<dbReference type="PANTHER" id="PTHR32347:SF23">
    <property type="entry name" value="BLL5650 PROTEIN"/>
    <property type="match status" value="1"/>
</dbReference>
<keyword evidence="7" id="KW-1185">Reference proteome</keyword>
<evidence type="ECO:0000256" key="1">
    <source>
        <dbReference type="ARBA" id="ARBA00004196"/>
    </source>
</evidence>
<dbReference type="EMBL" id="LGCL01000016">
    <property type="protein sequence ID" value="KPL78707.1"/>
    <property type="molecule type" value="Genomic_DNA"/>
</dbReference>
<proteinExistence type="predicted"/>
<evidence type="ECO:0000259" key="5">
    <source>
        <dbReference type="Pfam" id="PF25954"/>
    </source>
</evidence>
<feature type="signal peptide" evidence="4">
    <location>
        <begin position="1"/>
        <end position="27"/>
    </location>
</feature>
<accession>A0A0P6X9E3</accession>
<comment type="caution">
    <text evidence="6">The sequence shown here is derived from an EMBL/GenBank/DDBJ whole genome shotgun (WGS) entry which is preliminary data.</text>
</comment>
<dbReference type="Gene3D" id="2.40.30.170">
    <property type="match status" value="1"/>
</dbReference>
<evidence type="ECO:0000256" key="3">
    <source>
        <dbReference type="SAM" id="Coils"/>
    </source>
</evidence>
<feature type="chain" id="PRO_5006132931" description="CusB-like beta-barrel domain-containing protein" evidence="4">
    <location>
        <begin position="28"/>
        <end position="394"/>
    </location>
</feature>
<dbReference type="Proteomes" id="UP000050417">
    <property type="component" value="Unassembled WGS sequence"/>
</dbReference>
<feature type="coiled-coil region" evidence="3">
    <location>
        <begin position="120"/>
        <end position="174"/>
    </location>
</feature>
<dbReference type="OrthoDB" id="152946at2"/>
<dbReference type="InterPro" id="IPR050465">
    <property type="entry name" value="UPF0194_transport"/>
</dbReference>